<sequence length="75" mass="8438">MVRESCIQTDGTIFNKSVQLLAYADNLDIIGRSFRAVEEAFLTLEGPARRMGLVLNEKKTKYMVTGRSTPTTQVR</sequence>
<proteinExistence type="predicted"/>
<evidence type="ECO:0000313" key="1">
    <source>
        <dbReference type="EnsemblMetazoa" id="RPRC007583-PA"/>
    </source>
</evidence>
<dbReference type="EMBL" id="ACPB03015759">
    <property type="status" value="NOT_ANNOTATED_CDS"/>
    <property type="molecule type" value="Genomic_DNA"/>
</dbReference>
<evidence type="ECO:0000313" key="2">
    <source>
        <dbReference type="Proteomes" id="UP000015103"/>
    </source>
</evidence>
<evidence type="ECO:0008006" key="3">
    <source>
        <dbReference type="Google" id="ProtNLM"/>
    </source>
</evidence>
<dbReference type="Proteomes" id="UP000015103">
    <property type="component" value="Unassembled WGS sequence"/>
</dbReference>
<dbReference type="AlphaFoldDB" id="T1HU63"/>
<dbReference type="EnsemblMetazoa" id="RPRC007583-RA">
    <property type="protein sequence ID" value="RPRC007583-PA"/>
    <property type="gene ID" value="RPRC007583"/>
</dbReference>
<accession>T1HU63</accession>
<dbReference type="VEuPathDB" id="VectorBase:RPRC007583"/>
<organism evidence="1 2">
    <name type="scientific">Rhodnius prolixus</name>
    <name type="common">Triatomid bug</name>
    <dbReference type="NCBI Taxonomy" id="13249"/>
    <lineage>
        <taxon>Eukaryota</taxon>
        <taxon>Metazoa</taxon>
        <taxon>Ecdysozoa</taxon>
        <taxon>Arthropoda</taxon>
        <taxon>Hexapoda</taxon>
        <taxon>Insecta</taxon>
        <taxon>Pterygota</taxon>
        <taxon>Neoptera</taxon>
        <taxon>Paraneoptera</taxon>
        <taxon>Hemiptera</taxon>
        <taxon>Heteroptera</taxon>
        <taxon>Panheteroptera</taxon>
        <taxon>Cimicomorpha</taxon>
        <taxon>Reduviidae</taxon>
        <taxon>Triatominae</taxon>
        <taxon>Rhodnius</taxon>
    </lineage>
</organism>
<reference evidence="1" key="1">
    <citation type="submission" date="2015-05" db="UniProtKB">
        <authorList>
            <consortium name="EnsemblMetazoa"/>
        </authorList>
    </citation>
    <scope>IDENTIFICATION</scope>
</reference>
<dbReference type="OMA" id="MVRESCI"/>
<dbReference type="InParanoid" id="T1HU63"/>
<dbReference type="STRING" id="13249.T1HU63"/>
<keyword evidence="2" id="KW-1185">Reference proteome</keyword>
<protein>
    <recommendedName>
        <fullName evidence="3">Reverse transcriptase domain-containing protein</fullName>
    </recommendedName>
</protein>
<name>T1HU63_RHOPR</name>
<dbReference type="HOGENOM" id="CLU_2674163_0_0_1"/>